<reference evidence="1 2" key="1">
    <citation type="journal article" date="2020" name="Cell">
        <title>Large-Scale Comparative Analyses of Tick Genomes Elucidate Their Genetic Diversity and Vector Capacities.</title>
        <authorList>
            <consortium name="Tick Genome and Microbiome Consortium (TIGMIC)"/>
            <person name="Jia N."/>
            <person name="Wang J."/>
            <person name="Shi W."/>
            <person name="Du L."/>
            <person name="Sun Y."/>
            <person name="Zhan W."/>
            <person name="Jiang J.F."/>
            <person name="Wang Q."/>
            <person name="Zhang B."/>
            <person name="Ji P."/>
            <person name="Bell-Sakyi L."/>
            <person name="Cui X.M."/>
            <person name="Yuan T.T."/>
            <person name="Jiang B.G."/>
            <person name="Yang W.F."/>
            <person name="Lam T.T."/>
            <person name="Chang Q.C."/>
            <person name="Ding S.J."/>
            <person name="Wang X.J."/>
            <person name="Zhu J.G."/>
            <person name="Ruan X.D."/>
            <person name="Zhao L."/>
            <person name="Wei J.T."/>
            <person name="Ye R.Z."/>
            <person name="Que T.C."/>
            <person name="Du C.H."/>
            <person name="Zhou Y.H."/>
            <person name="Cheng J.X."/>
            <person name="Dai P.F."/>
            <person name="Guo W.B."/>
            <person name="Han X.H."/>
            <person name="Huang E.J."/>
            <person name="Li L.F."/>
            <person name="Wei W."/>
            <person name="Gao Y.C."/>
            <person name="Liu J.Z."/>
            <person name="Shao H.Z."/>
            <person name="Wang X."/>
            <person name="Wang C.C."/>
            <person name="Yang T.C."/>
            <person name="Huo Q.B."/>
            <person name="Li W."/>
            <person name="Chen H.Y."/>
            <person name="Chen S.E."/>
            <person name="Zhou L.G."/>
            <person name="Ni X.B."/>
            <person name="Tian J.H."/>
            <person name="Sheng Y."/>
            <person name="Liu T."/>
            <person name="Pan Y.S."/>
            <person name="Xia L.Y."/>
            <person name="Li J."/>
            <person name="Zhao F."/>
            <person name="Cao W.C."/>
        </authorList>
    </citation>
    <scope>NUCLEOTIDE SEQUENCE [LARGE SCALE GENOMIC DNA]</scope>
    <source>
        <strain evidence="1">HaeL-2018</strain>
    </source>
</reference>
<dbReference type="VEuPathDB" id="VectorBase:HLOH_051021"/>
<sequence length="208" mass="22823">MVPLVTPLHLSSCKAACTRLPAVSTVLDSADRGINAQRRKAGEEEMFAAHTQTKDPVARTTTSTEEWTVFHPARVKSRRVEAQLFSSTLFRGLARWSSSRLERVYSVCVAFASARLWATGTGDLVIHTGIRFKPPRAWRTKLALADGGRTGFFSGGLQLSSKPLPPPISIDIDHGTTKQKGRKRACGLLLQGALHLEGTRINLLERHV</sequence>
<organism evidence="1 2">
    <name type="scientific">Haemaphysalis longicornis</name>
    <name type="common">Bush tick</name>
    <dbReference type="NCBI Taxonomy" id="44386"/>
    <lineage>
        <taxon>Eukaryota</taxon>
        <taxon>Metazoa</taxon>
        <taxon>Ecdysozoa</taxon>
        <taxon>Arthropoda</taxon>
        <taxon>Chelicerata</taxon>
        <taxon>Arachnida</taxon>
        <taxon>Acari</taxon>
        <taxon>Parasitiformes</taxon>
        <taxon>Ixodida</taxon>
        <taxon>Ixodoidea</taxon>
        <taxon>Ixodidae</taxon>
        <taxon>Haemaphysalinae</taxon>
        <taxon>Haemaphysalis</taxon>
    </lineage>
</organism>
<gene>
    <name evidence="1" type="ORF">HPB48_007624</name>
</gene>
<keyword evidence="2" id="KW-1185">Reference proteome</keyword>
<protein>
    <submittedName>
        <fullName evidence="1">Uncharacterized protein</fullName>
    </submittedName>
</protein>
<proteinExistence type="predicted"/>
<accession>A0A9J6G4P2</accession>
<evidence type="ECO:0000313" key="2">
    <source>
        <dbReference type="Proteomes" id="UP000821853"/>
    </source>
</evidence>
<evidence type="ECO:0000313" key="1">
    <source>
        <dbReference type="EMBL" id="KAH9369657.1"/>
    </source>
</evidence>
<dbReference type="Proteomes" id="UP000821853">
    <property type="component" value="Chromosome 3"/>
</dbReference>
<name>A0A9J6G4P2_HAELO</name>
<dbReference type="EMBL" id="JABSTR010000005">
    <property type="protein sequence ID" value="KAH9369657.1"/>
    <property type="molecule type" value="Genomic_DNA"/>
</dbReference>
<dbReference type="AlphaFoldDB" id="A0A9J6G4P2"/>
<comment type="caution">
    <text evidence="1">The sequence shown here is derived from an EMBL/GenBank/DDBJ whole genome shotgun (WGS) entry which is preliminary data.</text>
</comment>